<dbReference type="Pfam" id="PF17293">
    <property type="entry name" value="Arm-DNA-bind_5"/>
    <property type="match status" value="1"/>
</dbReference>
<organism evidence="5 6">
    <name type="scientific">Flavobacterium enshiense DK69</name>
    <dbReference type="NCBI Taxonomy" id="1107311"/>
    <lineage>
        <taxon>Bacteria</taxon>
        <taxon>Pseudomonadati</taxon>
        <taxon>Bacteroidota</taxon>
        <taxon>Flavobacteriia</taxon>
        <taxon>Flavobacteriales</taxon>
        <taxon>Flavobacteriaceae</taxon>
        <taxon>Flavobacterium</taxon>
    </lineage>
</organism>
<dbReference type="GO" id="GO:0006310">
    <property type="term" value="P:DNA recombination"/>
    <property type="evidence" value="ECO:0007669"/>
    <property type="project" value="UniProtKB-KW"/>
</dbReference>
<dbReference type="InterPro" id="IPR025269">
    <property type="entry name" value="SAM-like_dom"/>
</dbReference>
<evidence type="ECO:0000313" key="5">
    <source>
        <dbReference type="EMBL" id="KGO96082.1"/>
    </source>
</evidence>
<proteinExistence type="inferred from homology"/>
<dbReference type="PROSITE" id="PS51898">
    <property type="entry name" value="TYR_RECOMBINASE"/>
    <property type="match status" value="1"/>
</dbReference>
<dbReference type="PANTHER" id="PTHR30349:SF64">
    <property type="entry name" value="PROPHAGE INTEGRASE INTD-RELATED"/>
    <property type="match status" value="1"/>
</dbReference>
<protein>
    <recommendedName>
        <fullName evidence="4">Tyr recombinase domain-containing protein</fullName>
    </recommendedName>
</protein>
<evidence type="ECO:0000256" key="2">
    <source>
        <dbReference type="ARBA" id="ARBA00023125"/>
    </source>
</evidence>
<keyword evidence="3" id="KW-0233">DNA recombination</keyword>
<dbReference type="GO" id="GO:0003677">
    <property type="term" value="F:DNA binding"/>
    <property type="evidence" value="ECO:0007669"/>
    <property type="project" value="UniProtKB-KW"/>
</dbReference>
<dbReference type="EMBL" id="JRLZ01000005">
    <property type="protein sequence ID" value="KGO96082.1"/>
    <property type="molecule type" value="Genomic_DNA"/>
</dbReference>
<feature type="domain" description="Tyr recombinase" evidence="4">
    <location>
        <begin position="210"/>
        <end position="398"/>
    </location>
</feature>
<comment type="similarity">
    <text evidence="1">Belongs to the 'phage' integrase family.</text>
</comment>
<sequence>MIKATIKMVLDGKPLSNGNHAIYLRILKDREQKKISVGLQCQAKCFVNETFTKQHPNYQLENEMLLKLKSRALEIIRESQITQTDFTLDEFEKLFRGVKKEREVNVVDFFDEIIGEMNSAGRISNAKAYQSTRDSIIKFKGKKLKFKDITPAFLEKYEVFLKQNGNQNGGVAFKMRELKALFNKARSRKLIPKEPYPFEEYKVSKLKSNISKRALTVEEFKKIRDMDLSKHPHLMDAYNYFMFSIYTRGMNFKDMMTLKWMDIRNNRIYYTRSKTKGRFNIEIIENVQNILVFYKGQNRPTQYVFPILLQEQLTPNQIHNRKQKVLKAYNLGLKEIAKIAGVETKLTSYVARHSFATILKMKGTSIEKISEMMGHADVSVTMNYLKEFSNEDLDRENRKFIDL</sequence>
<dbReference type="InterPro" id="IPR013762">
    <property type="entry name" value="Integrase-like_cat_sf"/>
</dbReference>
<comment type="caution">
    <text evidence="5">The sequence shown here is derived from an EMBL/GenBank/DDBJ whole genome shotgun (WGS) entry which is preliminary data.</text>
</comment>
<evidence type="ECO:0000313" key="6">
    <source>
        <dbReference type="Proteomes" id="UP000030149"/>
    </source>
</evidence>
<dbReference type="Gene3D" id="1.10.443.10">
    <property type="entry name" value="Intergrase catalytic core"/>
    <property type="match status" value="1"/>
</dbReference>
<dbReference type="PATRIC" id="fig|1107311.5.peg.2682"/>
<dbReference type="Proteomes" id="UP000030149">
    <property type="component" value="Unassembled WGS sequence"/>
</dbReference>
<dbReference type="CDD" id="cd01185">
    <property type="entry name" value="INTN1_C_like"/>
    <property type="match status" value="1"/>
</dbReference>
<dbReference type="STRING" id="1107311.Q767_07415"/>
<reference evidence="5 6" key="2">
    <citation type="journal article" date="2015" name="Stand. Genomic Sci.">
        <title>High quality draft genomic sequence of Flavobacterium enshiense DK69(T) and comparison among Flavobacterium genomes.</title>
        <authorList>
            <person name="Zeng Z."/>
            <person name="Chen C."/>
            <person name="Du H."/>
            <person name="Wang G."/>
            <person name="Li M."/>
        </authorList>
    </citation>
    <scope>NUCLEOTIDE SEQUENCE [LARGE SCALE GENOMIC DNA]</scope>
    <source>
        <strain evidence="5 6">DK69</strain>
    </source>
</reference>
<evidence type="ECO:0000259" key="4">
    <source>
        <dbReference type="PROSITE" id="PS51898"/>
    </source>
</evidence>
<dbReference type="PANTHER" id="PTHR30349">
    <property type="entry name" value="PHAGE INTEGRASE-RELATED"/>
    <property type="match status" value="1"/>
</dbReference>
<gene>
    <name evidence="5" type="ORF">Q767_07415</name>
</gene>
<dbReference type="InterPro" id="IPR050090">
    <property type="entry name" value="Tyrosine_recombinase_XerCD"/>
</dbReference>
<dbReference type="Gene3D" id="1.10.150.130">
    <property type="match status" value="1"/>
</dbReference>
<dbReference type="Pfam" id="PF13102">
    <property type="entry name" value="Phage_int_SAM_5"/>
    <property type="match status" value="1"/>
</dbReference>
<accession>A0A0A2MTV4</accession>
<dbReference type="OrthoDB" id="1094492at2"/>
<name>A0A0A2MTV4_9FLAO</name>
<dbReference type="InterPro" id="IPR002104">
    <property type="entry name" value="Integrase_catalytic"/>
</dbReference>
<dbReference type="InterPro" id="IPR011010">
    <property type="entry name" value="DNA_brk_join_enz"/>
</dbReference>
<keyword evidence="2" id="KW-0238">DNA-binding</keyword>
<dbReference type="AlphaFoldDB" id="A0A0A2MTV4"/>
<dbReference type="eggNOG" id="COG0582">
    <property type="taxonomic scope" value="Bacteria"/>
</dbReference>
<dbReference type="GO" id="GO:0015074">
    <property type="term" value="P:DNA integration"/>
    <property type="evidence" value="ECO:0007669"/>
    <property type="project" value="InterPro"/>
</dbReference>
<evidence type="ECO:0000256" key="1">
    <source>
        <dbReference type="ARBA" id="ARBA00008857"/>
    </source>
</evidence>
<keyword evidence="6" id="KW-1185">Reference proteome</keyword>
<evidence type="ECO:0000256" key="3">
    <source>
        <dbReference type="ARBA" id="ARBA00023172"/>
    </source>
</evidence>
<dbReference type="InterPro" id="IPR035386">
    <property type="entry name" value="Arm-DNA-bind_5"/>
</dbReference>
<reference evidence="6" key="1">
    <citation type="submission" date="2013-09" db="EMBL/GenBank/DDBJ databases">
        <authorList>
            <person name="Zeng Z."/>
            <person name="Chen C."/>
        </authorList>
    </citation>
    <scope>NUCLEOTIDE SEQUENCE [LARGE SCALE GENOMIC DNA]</scope>
    <source>
        <strain evidence="6">DK69</strain>
    </source>
</reference>
<dbReference type="RefSeq" id="WP_035630241.1">
    <property type="nucleotide sequence ID" value="NZ_AVCS01000008.1"/>
</dbReference>
<dbReference type="Pfam" id="PF00589">
    <property type="entry name" value="Phage_integrase"/>
    <property type="match status" value="1"/>
</dbReference>
<dbReference type="SUPFAM" id="SSF56349">
    <property type="entry name" value="DNA breaking-rejoining enzymes"/>
    <property type="match status" value="1"/>
</dbReference>
<dbReference type="InterPro" id="IPR010998">
    <property type="entry name" value="Integrase_recombinase_N"/>
</dbReference>